<keyword evidence="2" id="KW-1185">Reference proteome</keyword>
<reference evidence="1" key="1">
    <citation type="submission" date="2020-05" db="EMBL/GenBank/DDBJ databases">
        <title>WGS assembly of Panicum virgatum.</title>
        <authorList>
            <person name="Lovell J.T."/>
            <person name="Jenkins J."/>
            <person name="Shu S."/>
            <person name="Juenger T.E."/>
            <person name="Schmutz J."/>
        </authorList>
    </citation>
    <scope>NUCLEOTIDE SEQUENCE</scope>
    <source>
        <strain evidence="1">AP13</strain>
    </source>
</reference>
<dbReference type="Proteomes" id="UP000823388">
    <property type="component" value="Chromosome 1N"/>
</dbReference>
<dbReference type="PROSITE" id="PS51257">
    <property type="entry name" value="PROKAR_LIPOPROTEIN"/>
    <property type="match status" value="1"/>
</dbReference>
<evidence type="ECO:0000313" key="2">
    <source>
        <dbReference type="Proteomes" id="UP000823388"/>
    </source>
</evidence>
<gene>
    <name evidence="1" type="ORF">PVAP13_1NG257500</name>
</gene>
<proteinExistence type="predicted"/>
<dbReference type="EMBL" id="CM029038">
    <property type="protein sequence ID" value="KAG2651279.1"/>
    <property type="molecule type" value="Genomic_DNA"/>
</dbReference>
<dbReference type="AlphaFoldDB" id="A0A8T0X6T6"/>
<comment type="caution">
    <text evidence="1">The sequence shown here is derived from an EMBL/GenBank/DDBJ whole genome shotgun (WGS) entry which is preliminary data.</text>
</comment>
<protein>
    <submittedName>
        <fullName evidence="1">Uncharacterized protein</fullName>
    </submittedName>
</protein>
<name>A0A8T0X6T6_PANVG</name>
<sequence>MGQCRSPIPWPPVITAGCERVHKGPVIPRHAFHSTPPTAFQLQQQDPQQYNMLPFSPLEGVFCACAPPS</sequence>
<accession>A0A8T0X6T6</accession>
<evidence type="ECO:0000313" key="1">
    <source>
        <dbReference type="EMBL" id="KAG2651279.1"/>
    </source>
</evidence>
<organism evidence="1 2">
    <name type="scientific">Panicum virgatum</name>
    <name type="common">Blackwell switchgrass</name>
    <dbReference type="NCBI Taxonomy" id="38727"/>
    <lineage>
        <taxon>Eukaryota</taxon>
        <taxon>Viridiplantae</taxon>
        <taxon>Streptophyta</taxon>
        <taxon>Embryophyta</taxon>
        <taxon>Tracheophyta</taxon>
        <taxon>Spermatophyta</taxon>
        <taxon>Magnoliopsida</taxon>
        <taxon>Liliopsida</taxon>
        <taxon>Poales</taxon>
        <taxon>Poaceae</taxon>
        <taxon>PACMAD clade</taxon>
        <taxon>Panicoideae</taxon>
        <taxon>Panicodae</taxon>
        <taxon>Paniceae</taxon>
        <taxon>Panicinae</taxon>
        <taxon>Panicum</taxon>
        <taxon>Panicum sect. Hiantes</taxon>
    </lineage>
</organism>